<dbReference type="GO" id="GO:0015833">
    <property type="term" value="P:peptide transport"/>
    <property type="evidence" value="ECO:0007669"/>
    <property type="project" value="TreeGrafter"/>
</dbReference>
<dbReference type="InterPro" id="IPR030678">
    <property type="entry name" value="Peptide/Ni-bd"/>
</dbReference>
<keyword evidence="3" id="KW-0813">Transport</keyword>
<comment type="caution">
    <text evidence="7">The sequence shown here is derived from an EMBL/GenBank/DDBJ whole genome shotgun (WGS) entry which is preliminary data.</text>
</comment>
<keyword evidence="4 5" id="KW-0732">Signal</keyword>
<name>A0A4R3IZ25_9RHOB</name>
<reference evidence="7 8" key="1">
    <citation type="submission" date="2019-03" db="EMBL/GenBank/DDBJ databases">
        <title>Genomic Encyclopedia of Type Strains, Phase IV (KMG-IV): sequencing the most valuable type-strain genomes for metagenomic binning, comparative biology and taxonomic classification.</title>
        <authorList>
            <person name="Goeker M."/>
        </authorList>
    </citation>
    <scope>NUCLEOTIDE SEQUENCE [LARGE SCALE GENOMIC DNA]</scope>
    <source>
        <strain evidence="7 8">DSM 104836</strain>
    </source>
</reference>
<dbReference type="CDD" id="cd08515">
    <property type="entry name" value="PBP2_NikA_DppA_OppA_like_10"/>
    <property type="match status" value="1"/>
</dbReference>
<dbReference type="GO" id="GO:0043190">
    <property type="term" value="C:ATP-binding cassette (ABC) transporter complex"/>
    <property type="evidence" value="ECO:0007669"/>
    <property type="project" value="InterPro"/>
</dbReference>
<sequence>MTPRLTIRLTTLPKVAALAALTATTAIAGPDDNSINLVWEREQTTLDVYYFTDHTGLTVIKNVYDTLVDRDPETGEYLPLLAIEWDWESETSLVMKLREGVKFHNGEDFNADDVVYTLNYVTDPANKILLLQMINWIEGAEKIDDFTVRVNLKEPFPAALEYLSLGVPIYPNEYYAEVGTEGMGMNPVGTGPYKIASFEPGREYVLEKFDGYFEGGPKAPAEVQTVRVKTQKDTNLQIGQLMTGEADFLWRLSPDQADQLEMMGKHRIERTPTMRISFLAFNVHDANSPFSNTKVRQAVSHAINRDSIATNLVGGGSKKLETVCATQQVACPTPNVIYDYNPEKARALLAEAGYTDGFSTSVAGTSFRSITEAVIGDLQQVGIRANLDSYVWAAFREKWVNDNLEFFHSGTGFWGLGDASIAFGTYFNDMPQDLSNDPKVNALLTEATLSYDLEERTALYAQAQDVILENAYWVPLVNHVVNFAFAPGLQFQPQMDEINRFYEARWE</sequence>
<dbReference type="PANTHER" id="PTHR30290">
    <property type="entry name" value="PERIPLASMIC BINDING COMPONENT OF ABC TRANSPORTER"/>
    <property type="match status" value="1"/>
</dbReference>
<dbReference type="AlphaFoldDB" id="A0A4R3IZ25"/>
<comment type="similarity">
    <text evidence="2">Belongs to the bacterial solute-binding protein 5 family.</text>
</comment>
<organism evidence="7 8">
    <name type="scientific">Primorskyibacter sedentarius</name>
    <dbReference type="NCBI Taxonomy" id="745311"/>
    <lineage>
        <taxon>Bacteria</taxon>
        <taxon>Pseudomonadati</taxon>
        <taxon>Pseudomonadota</taxon>
        <taxon>Alphaproteobacteria</taxon>
        <taxon>Rhodobacterales</taxon>
        <taxon>Roseobacteraceae</taxon>
        <taxon>Primorskyibacter</taxon>
    </lineage>
</organism>
<evidence type="ECO:0000313" key="8">
    <source>
        <dbReference type="Proteomes" id="UP000295696"/>
    </source>
</evidence>
<dbReference type="PANTHER" id="PTHR30290:SF9">
    <property type="entry name" value="OLIGOPEPTIDE-BINDING PROTEIN APPA"/>
    <property type="match status" value="1"/>
</dbReference>
<keyword evidence="8" id="KW-1185">Reference proteome</keyword>
<proteinExistence type="inferred from homology"/>
<evidence type="ECO:0000256" key="5">
    <source>
        <dbReference type="SAM" id="SignalP"/>
    </source>
</evidence>
<feature type="chain" id="PRO_5020347451" evidence="5">
    <location>
        <begin position="29"/>
        <end position="507"/>
    </location>
</feature>
<feature type="signal peptide" evidence="5">
    <location>
        <begin position="1"/>
        <end position="28"/>
    </location>
</feature>
<evidence type="ECO:0000256" key="2">
    <source>
        <dbReference type="ARBA" id="ARBA00005695"/>
    </source>
</evidence>
<evidence type="ECO:0000259" key="6">
    <source>
        <dbReference type="Pfam" id="PF00496"/>
    </source>
</evidence>
<evidence type="ECO:0000256" key="1">
    <source>
        <dbReference type="ARBA" id="ARBA00004418"/>
    </source>
</evidence>
<dbReference type="SUPFAM" id="SSF53850">
    <property type="entry name" value="Periplasmic binding protein-like II"/>
    <property type="match status" value="1"/>
</dbReference>
<evidence type="ECO:0000256" key="4">
    <source>
        <dbReference type="ARBA" id="ARBA00022729"/>
    </source>
</evidence>
<dbReference type="GO" id="GO:0030288">
    <property type="term" value="C:outer membrane-bounded periplasmic space"/>
    <property type="evidence" value="ECO:0007669"/>
    <property type="project" value="UniProtKB-ARBA"/>
</dbReference>
<comment type="subcellular location">
    <subcellularLocation>
        <location evidence="1">Periplasm</location>
    </subcellularLocation>
</comment>
<protein>
    <submittedName>
        <fullName evidence="7">Peptide/nickel transport system substrate-binding protein</fullName>
    </submittedName>
</protein>
<dbReference type="RefSeq" id="WP_132248704.1">
    <property type="nucleotide sequence ID" value="NZ_SLZU01000031.1"/>
</dbReference>
<dbReference type="OrthoDB" id="9803988at2"/>
<dbReference type="Gene3D" id="3.90.76.10">
    <property type="entry name" value="Dipeptide-binding Protein, Domain 1"/>
    <property type="match status" value="1"/>
</dbReference>
<dbReference type="InterPro" id="IPR039424">
    <property type="entry name" value="SBP_5"/>
</dbReference>
<evidence type="ECO:0000256" key="3">
    <source>
        <dbReference type="ARBA" id="ARBA00022448"/>
    </source>
</evidence>
<accession>A0A4R3IZ25</accession>
<dbReference type="Gene3D" id="3.40.190.10">
    <property type="entry name" value="Periplasmic binding protein-like II"/>
    <property type="match status" value="1"/>
</dbReference>
<dbReference type="Pfam" id="PF00496">
    <property type="entry name" value="SBP_bac_5"/>
    <property type="match status" value="1"/>
</dbReference>
<dbReference type="GO" id="GO:1904680">
    <property type="term" value="F:peptide transmembrane transporter activity"/>
    <property type="evidence" value="ECO:0007669"/>
    <property type="project" value="TreeGrafter"/>
</dbReference>
<dbReference type="InterPro" id="IPR000914">
    <property type="entry name" value="SBP_5_dom"/>
</dbReference>
<dbReference type="Proteomes" id="UP000295696">
    <property type="component" value="Unassembled WGS sequence"/>
</dbReference>
<feature type="domain" description="Solute-binding protein family 5" evidence="6">
    <location>
        <begin position="77"/>
        <end position="425"/>
    </location>
</feature>
<dbReference type="PIRSF" id="PIRSF002741">
    <property type="entry name" value="MppA"/>
    <property type="match status" value="1"/>
</dbReference>
<gene>
    <name evidence="7" type="ORF">EDD52_13116</name>
</gene>
<dbReference type="Gene3D" id="3.10.105.10">
    <property type="entry name" value="Dipeptide-binding Protein, Domain 3"/>
    <property type="match status" value="1"/>
</dbReference>
<evidence type="ECO:0000313" key="7">
    <source>
        <dbReference type="EMBL" id="TCS55264.1"/>
    </source>
</evidence>
<dbReference type="EMBL" id="SLZU01000031">
    <property type="protein sequence ID" value="TCS55264.1"/>
    <property type="molecule type" value="Genomic_DNA"/>
</dbReference>